<dbReference type="PANTHER" id="PTHR35450:SF2">
    <property type="entry name" value="REVERSE TRANSCRIPTASE DOMAIN-CONTAINING PROTEIN"/>
    <property type="match status" value="1"/>
</dbReference>
<accession>A0A1X7SUE5</accession>
<dbReference type="PROSITE" id="PS50878">
    <property type="entry name" value="RT_POL"/>
    <property type="match status" value="1"/>
</dbReference>
<keyword evidence="1" id="KW-1133">Transmembrane helix</keyword>
<proteinExistence type="predicted"/>
<sequence length="275" mass="31849">KLKCMFGCADNVVGCLRVSMTKWKCNLMCNKKELGSVFIRKGIFQGDSLLPLLFVLCMVPLSLVLRTVSAGYKIRDKNVRMNHLMFMDDLKLFGKNERQIHSLINRVQAVSEDIGMEFGIDNCGVLNFKRGKVVESDGMEMPNGDIMRSVEEYEYKYLGVLEFDQILEKQMKNKMRSEYFKRLKLILKSKLTGKNKVQALKTWAVAILRYSGGILDWRSEELNCFDRRTRKFWTIYWELYQKSDVDSLYLPRRKGGRGLIGCENSITAEINGIGW</sequence>
<name>A0A1X7SUE5_AMPQE</name>
<organism evidence="3">
    <name type="scientific">Amphimedon queenslandica</name>
    <name type="common">Sponge</name>
    <dbReference type="NCBI Taxonomy" id="400682"/>
    <lineage>
        <taxon>Eukaryota</taxon>
        <taxon>Metazoa</taxon>
        <taxon>Porifera</taxon>
        <taxon>Demospongiae</taxon>
        <taxon>Heteroscleromorpha</taxon>
        <taxon>Haplosclerida</taxon>
        <taxon>Niphatidae</taxon>
        <taxon>Amphimedon</taxon>
    </lineage>
</organism>
<dbReference type="InParanoid" id="A0A1X7SUE5"/>
<dbReference type="PANTHER" id="PTHR35450">
    <property type="entry name" value="REVERSE TRANSCRIPTASE DOMAIN-CONTAINING PROTEIN"/>
    <property type="match status" value="1"/>
</dbReference>
<feature type="transmembrane region" description="Helical" evidence="1">
    <location>
        <begin position="49"/>
        <end position="72"/>
    </location>
</feature>
<protein>
    <recommendedName>
        <fullName evidence="2">Reverse transcriptase domain-containing protein</fullName>
    </recommendedName>
</protein>
<dbReference type="Pfam" id="PF00078">
    <property type="entry name" value="RVT_1"/>
    <property type="match status" value="1"/>
</dbReference>
<dbReference type="eggNOG" id="ENOG502S0E1">
    <property type="taxonomic scope" value="Eukaryota"/>
</dbReference>
<dbReference type="InterPro" id="IPR000477">
    <property type="entry name" value="RT_dom"/>
</dbReference>
<dbReference type="EnsemblMetazoa" id="Aqu2.1.05774_001">
    <property type="protein sequence ID" value="Aqu2.1.05774_001"/>
    <property type="gene ID" value="Aqu2.1.05774"/>
</dbReference>
<keyword evidence="1" id="KW-0472">Membrane</keyword>
<feature type="domain" description="Reverse transcriptase" evidence="2">
    <location>
        <begin position="1"/>
        <end position="162"/>
    </location>
</feature>
<evidence type="ECO:0000259" key="2">
    <source>
        <dbReference type="PROSITE" id="PS50878"/>
    </source>
</evidence>
<evidence type="ECO:0000313" key="3">
    <source>
        <dbReference type="EnsemblMetazoa" id="Aqu2.1.05774_001"/>
    </source>
</evidence>
<evidence type="ECO:0000256" key="1">
    <source>
        <dbReference type="SAM" id="Phobius"/>
    </source>
</evidence>
<keyword evidence="1" id="KW-0812">Transmembrane</keyword>
<reference evidence="3" key="1">
    <citation type="submission" date="2017-05" db="UniProtKB">
        <authorList>
            <consortium name="EnsemblMetazoa"/>
        </authorList>
    </citation>
    <scope>IDENTIFICATION</scope>
</reference>
<dbReference type="AlphaFoldDB" id="A0A1X7SUE5"/>